<dbReference type="Proteomes" id="UP000281962">
    <property type="component" value="Unassembled WGS sequence"/>
</dbReference>
<feature type="domain" description="Calcineurin-like phosphoesterase" evidence="2">
    <location>
        <begin position="1"/>
        <end position="155"/>
    </location>
</feature>
<dbReference type="InterPro" id="IPR024654">
    <property type="entry name" value="Calcineurin-like_PHP_lpxH"/>
</dbReference>
<dbReference type="Gene3D" id="3.60.21.10">
    <property type="match status" value="1"/>
</dbReference>
<gene>
    <name evidence="3" type="ORF">DRJ21_00875</name>
</gene>
<dbReference type="EMBL" id="QMQY01000024">
    <property type="protein sequence ID" value="RLE51073.1"/>
    <property type="molecule type" value="Genomic_DNA"/>
</dbReference>
<dbReference type="EC" id="3.1.4.-" evidence="1"/>
<sequence>MKFLVIGDFHIPTRAKKIPSQFLSLINEEQINVILCTGDFVEERVLNELESIAQTVWVIGNMDFFASSPTKRKLRIGNYSIGLIHGHQIYPRGDKYKLFKIASQMDVNILISGHTHVPSITIFKNVLLLNPGSATGCWSGSGGSLIPSLMILKIENSDLLISLYELKNNKLHKLSRSFKLLNNTINELN</sequence>
<dbReference type="AlphaFoldDB" id="A0A497EUK7"/>
<dbReference type="InterPro" id="IPR029052">
    <property type="entry name" value="Metallo-depent_PP-like"/>
</dbReference>
<reference evidence="3 4" key="1">
    <citation type="submission" date="2018-06" db="EMBL/GenBank/DDBJ databases">
        <title>Extensive metabolic versatility and redundancy in microbially diverse, dynamic hydrothermal sediments.</title>
        <authorList>
            <person name="Dombrowski N."/>
            <person name="Teske A."/>
            <person name="Baker B.J."/>
        </authorList>
    </citation>
    <scope>NUCLEOTIDE SEQUENCE [LARGE SCALE GENOMIC DNA]</scope>
    <source>
        <strain evidence="3">B30_G17</strain>
    </source>
</reference>
<evidence type="ECO:0000259" key="2">
    <source>
        <dbReference type="Pfam" id="PF12850"/>
    </source>
</evidence>
<comment type="similarity">
    <text evidence="1">Belongs to the metallophosphoesterase superfamily. YfcE family.</text>
</comment>
<name>A0A497EUK7_9CREN</name>
<proteinExistence type="inferred from homology"/>
<evidence type="ECO:0000313" key="3">
    <source>
        <dbReference type="EMBL" id="RLE51073.1"/>
    </source>
</evidence>
<dbReference type="SUPFAM" id="SSF56300">
    <property type="entry name" value="Metallo-dependent phosphatases"/>
    <property type="match status" value="1"/>
</dbReference>
<dbReference type="NCBIfam" id="TIGR00040">
    <property type="entry name" value="yfcE"/>
    <property type="match status" value="1"/>
</dbReference>
<protein>
    <recommendedName>
        <fullName evidence="1">Phosphoesterase</fullName>
        <ecNumber evidence="1">3.1.4.-</ecNumber>
    </recommendedName>
</protein>
<accession>A0A497EUK7</accession>
<organism evidence="3 4">
    <name type="scientific">Thermoproteota archaeon</name>
    <dbReference type="NCBI Taxonomy" id="2056631"/>
    <lineage>
        <taxon>Archaea</taxon>
        <taxon>Thermoproteota</taxon>
    </lineage>
</organism>
<dbReference type="Pfam" id="PF12850">
    <property type="entry name" value="Metallophos_2"/>
    <property type="match status" value="1"/>
</dbReference>
<evidence type="ECO:0000313" key="4">
    <source>
        <dbReference type="Proteomes" id="UP000281962"/>
    </source>
</evidence>
<dbReference type="PANTHER" id="PTHR11124">
    <property type="entry name" value="VACUOLAR SORTING PROTEIN VPS29"/>
    <property type="match status" value="1"/>
</dbReference>
<comment type="caution">
    <text evidence="3">The sequence shown here is derived from an EMBL/GenBank/DDBJ whole genome shotgun (WGS) entry which is preliminary data.</text>
</comment>
<dbReference type="GO" id="GO:0016787">
    <property type="term" value="F:hydrolase activity"/>
    <property type="evidence" value="ECO:0007669"/>
    <property type="project" value="UniProtKB-UniRule"/>
</dbReference>
<comment type="cofactor">
    <cofactor evidence="1">
        <name>a divalent metal cation</name>
        <dbReference type="ChEBI" id="CHEBI:60240"/>
    </cofactor>
</comment>
<evidence type="ECO:0000256" key="1">
    <source>
        <dbReference type="RuleBase" id="RU362039"/>
    </source>
</evidence>
<keyword evidence="1" id="KW-0479">Metal-binding</keyword>
<dbReference type="GO" id="GO:0046872">
    <property type="term" value="F:metal ion binding"/>
    <property type="evidence" value="ECO:0007669"/>
    <property type="project" value="UniProtKB-KW"/>
</dbReference>
<dbReference type="InterPro" id="IPR000979">
    <property type="entry name" value="Phosphodiesterase_MJ0936/Vps29"/>
</dbReference>